<dbReference type="RefSeq" id="WP_267150248.1">
    <property type="nucleotide sequence ID" value="NZ_JAPMLT010000001.1"/>
</dbReference>
<sequence>MKKANQNLRVTKKTRKKAAERRLFPGLAAMSVADVVDRYKQAVVNIEVSKREPEKSSESSSRRRRGHPLPIADSFDEKPKRNTTNIGTGFFFDPRGYILTNEHVIHNAEEVFVRFYNQDRLMRAEVVKTSYKDDLAVLKVHPPKNCRTIPLGRSDSVRAGEWVVAIGCPLGLDHSVTVGIVSALERPIQIGDRHYPHLLQTDAAINRGNSGGPLINLRGQVIGMNTAVSASSQGIGFAIAVDQVKHVVRDLMSGVPKLRRRAGKGRKR</sequence>
<dbReference type="InterPro" id="IPR009003">
    <property type="entry name" value="Peptidase_S1_PA"/>
</dbReference>
<dbReference type="SUPFAM" id="SSF50494">
    <property type="entry name" value="Trypsin-like serine proteases"/>
    <property type="match status" value="1"/>
</dbReference>
<organism evidence="3 4">
    <name type="scientific">Tumebacillus lacus</name>
    <dbReference type="NCBI Taxonomy" id="2995335"/>
    <lineage>
        <taxon>Bacteria</taxon>
        <taxon>Bacillati</taxon>
        <taxon>Bacillota</taxon>
        <taxon>Bacilli</taxon>
        <taxon>Bacillales</taxon>
        <taxon>Alicyclobacillaceae</taxon>
        <taxon>Tumebacillus</taxon>
    </lineage>
</organism>
<dbReference type="Pfam" id="PF13365">
    <property type="entry name" value="Trypsin_2"/>
    <property type="match status" value="1"/>
</dbReference>
<reference evidence="3 4" key="1">
    <citation type="submission" date="2022-11" db="EMBL/GenBank/DDBJ databases">
        <title>Study of microbial diversity in lake waters.</title>
        <authorList>
            <person name="Zhang J."/>
        </authorList>
    </citation>
    <scope>NUCLEOTIDE SEQUENCE [LARGE SCALE GENOMIC DNA]</scope>
    <source>
        <strain evidence="3 4">DT12</strain>
    </source>
</reference>
<dbReference type="EMBL" id="JAPMLT010000001">
    <property type="protein sequence ID" value="MCX7569019.1"/>
    <property type="molecule type" value="Genomic_DNA"/>
</dbReference>
<dbReference type="Gene3D" id="2.40.10.120">
    <property type="match status" value="1"/>
</dbReference>
<evidence type="ECO:0000313" key="3">
    <source>
        <dbReference type="EMBL" id="MCX7569019.1"/>
    </source>
</evidence>
<keyword evidence="4" id="KW-1185">Reference proteome</keyword>
<protein>
    <submittedName>
        <fullName evidence="3">Trypsin-like peptidase domain-containing protein</fullName>
    </submittedName>
</protein>
<dbReference type="PANTHER" id="PTHR22939:SF129">
    <property type="entry name" value="SERINE PROTEASE HTRA2, MITOCHONDRIAL"/>
    <property type="match status" value="1"/>
</dbReference>
<evidence type="ECO:0000256" key="2">
    <source>
        <dbReference type="SAM" id="MobiDB-lite"/>
    </source>
</evidence>
<gene>
    <name evidence="3" type="ORF">OS242_03455</name>
</gene>
<evidence type="ECO:0000313" key="4">
    <source>
        <dbReference type="Proteomes" id="UP001208017"/>
    </source>
</evidence>
<evidence type="ECO:0000256" key="1">
    <source>
        <dbReference type="ARBA" id="ARBA00022825"/>
    </source>
</evidence>
<keyword evidence="1" id="KW-0645">Protease</keyword>
<dbReference type="PANTHER" id="PTHR22939">
    <property type="entry name" value="SERINE PROTEASE FAMILY S1C HTRA-RELATED"/>
    <property type="match status" value="1"/>
</dbReference>
<dbReference type="InterPro" id="IPR001940">
    <property type="entry name" value="Peptidase_S1C"/>
</dbReference>
<dbReference type="PRINTS" id="PR00834">
    <property type="entry name" value="PROTEASES2C"/>
</dbReference>
<feature type="compositionally biased region" description="Basic and acidic residues" evidence="2">
    <location>
        <begin position="49"/>
        <end position="61"/>
    </location>
</feature>
<accession>A0ABT3WWJ9</accession>
<keyword evidence="1" id="KW-0378">Hydrolase</keyword>
<proteinExistence type="predicted"/>
<comment type="caution">
    <text evidence="3">The sequence shown here is derived from an EMBL/GenBank/DDBJ whole genome shotgun (WGS) entry which is preliminary data.</text>
</comment>
<dbReference type="Proteomes" id="UP001208017">
    <property type="component" value="Unassembled WGS sequence"/>
</dbReference>
<keyword evidence="1" id="KW-0720">Serine protease</keyword>
<feature type="region of interest" description="Disordered" evidence="2">
    <location>
        <begin position="49"/>
        <end position="81"/>
    </location>
</feature>
<name>A0ABT3WWJ9_9BACL</name>